<comment type="caution">
    <text evidence="2">The sequence shown here is derived from an EMBL/GenBank/DDBJ whole genome shotgun (WGS) entry which is preliminary data.</text>
</comment>
<dbReference type="EMBL" id="JBHSFZ010000058">
    <property type="protein sequence ID" value="MFC4595659.1"/>
    <property type="molecule type" value="Genomic_DNA"/>
</dbReference>
<name>A0ABV9F5Z4_9SPHN</name>
<protein>
    <submittedName>
        <fullName evidence="2">Nuclear transport factor 2 family protein</fullName>
    </submittedName>
</protein>
<sequence length="116" mass="13241">MTTRETIENFVRVYNEPGSEVYPLYGDRVEWIEMPSGRHGGRDELIEALRHARELFISLEMEAISIVTEGNEGVLESALTLKSAEGNVVRTRTIWLFTVEGGKIVREHDYSMVLKN</sequence>
<evidence type="ECO:0000259" key="1">
    <source>
        <dbReference type="Pfam" id="PF12680"/>
    </source>
</evidence>
<dbReference type="Gene3D" id="3.10.450.50">
    <property type="match status" value="1"/>
</dbReference>
<feature type="domain" description="SnoaL-like" evidence="1">
    <location>
        <begin position="23"/>
        <end position="106"/>
    </location>
</feature>
<proteinExistence type="predicted"/>
<dbReference type="Pfam" id="PF12680">
    <property type="entry name" value="SnoaL_2"/>
    <property type="match status" value="1"/>
</dbReference>
<dbReference type="RefSeq" id="WP_380806109.1">
    <property type="nucleotide sequence ID" value="NZ_JBHSFZ010000058.1"/>
</dbReference>
<gene>
    <name evidence="2" type="ORF">ACFO3E_15960</name>
</gene>
<organism evidence="2 3">
    <name type="scientific">Sphingobium tyrosinilyticum</name>
    <dbReference type="NCBI Taxonomy" id="2715436"/>
    <lineage>
        <taxon>Bacteria</taxon>
        <taxon>Pseudomonadati</taxon>
        <taxon>Pseudomonadota</taxon>
        <taxon>Alphaproteobacteria</taxon>
        <taxon>Sphingomonadales</taxon>
        <taxon>Sphingomonadaceae</taxon>
        <taxon>Sphingobium</taxon>
    </lineage>
</organism>
<keyword evidence="3" id="KW-1185">Reference proteome</keyword>
<dbReference type="Proteomes" id="UP001595957">
    <property type="component" value="Unassembled WGS sequence"/>
</dbReference>
<reference evidence="3" key="1">
    <citation type="journal article" date="2019" name="Int. J. Syst. Evol. Microbiol.">
        <title>The Global Catalogue of Microorganisms (GCM) 10K type strain sequencing project: providing services to taxonomists for standard genome sequencing and annotation.</title>
        <authorList>
            <consortium name="The Broad Institute Genomics Platform"/>
            <consortium name="The Broad Institute Genome Sequencing Center for Infectious Disease"/>
            <person name="Wu L."/>
            <person name="Ma J."/>
        </authorList>
    </citation>
    <scope>NUCLEOTIDE SEQUENCE [LARGE SCALE GENOMIC DNA]</scope>
    <source>
        <strain evidence="3">NBRC 103632</strain>
    </source>
</reference>
<evidence type="ECO:0000313" key="2">
    <source>
        <dbReference type="EMBL" id="MFC4595659.1"/>
    </source>
</evidence>
<dbReference type="InterPro" id="IPR032710">
    <property type="entry name" value="NTF2-like_dom_sf"/>
</dbReference>
<dbReference type="InterPro" id="IPR037401">
    <property type="entry name" value="SnoaL-like"/>
</dbReference>
<accession>A0ABV9F5Z4</accession>
<evidence type="ECO:0000313" key="3">
    <source>
        <dbReference type="Proteomes" id="UP001595957"/>
    </source>
</evidence>
<dbReference type="SUPFAM" id="SSF54427">
    <property type="entry name" value="NTF2-like"/>
    <property type="match status" value="1"/>
</dbReference>